<name>A0A9W6BN89_9CHLO</name>
<dbReference type="OrthoDB" id="523486at2759"/>
<organism evidence="1 2">
    <name type="scientific">Pleodorina starrii</name>
    <dbReference type="NCBI Taxonomy" id="330485"/>
    <lineage>
        <taxon>Eukaryota</taxon>
        <taxon>Viridiplantae</taxon>
        <taxon>Chlorophyta</taxon>
        <taxon>core chlorophytes</taxon>
        <taxon>Chlorophyceae</taxon>
        <taxon>CS clade</taxon>
        <taxon>Chlamydomonadales</taxon>
        <taxon>Volvocaceae</taxon>
        <taxon>Pleodorina</taxon>
    </lineage>
</organism>
<evidence type="ECO:0000313" key="1">
    <source>
        <dbReference type="EMBL" id="GLC54880.1"/>
    </source>
</evidence>
<dbReference type="Proteomes" id="UP001165080">
    <property type="component" value="Unassembled WGS sequence"/>
</dbReference>
<gene>
    <name evidence="1" type="primary">PLEST006293</name>
    <name evidence="1" type="ORF">PLESTB_000915700</name>
</gene>
<dbReference type="AlphaFoldDB" id="A0A9W6BN89"/>
<keyword evidence="2" id="KW-1185">Reference proteome</keyword>
<reference evidence="1 2" key="1">
    <citation type="journal article" date="2023" name="Commun. Biol.">
        <title>Reorganization of the ancestral sex-determining regions during the evolution of trioecy in Pleodorina starrii.</title>
        <authorList>
            <person name="Takahashi K."/>
            <person name="Suzuki S."/>
            <person name="Kawai-Toyooka H."/>
            <person name="Yamamoto K."/>
            <person name="Hamaji T."/>
            <person name="Ootsuki R."/>
            <person name="Yamaguchi H."/>
            <person name="Kawachi M."/>
            <person name="Higashiyama T."/>
            <person name="Nozaki H."/>
        </authorList>
    </citation>
    <scope>NUCLEOTIDE SEQUENCE [LARGE SCALE GENOMIC DNA]</scope>
    <source>
        <strain evidence="1 2">NIES-4479</strain>
    </source>
</reference>
<proteinExistence type="predicted"/>
<evidence type="ECO:0000313" key="2">
    <source>
        <dbReference type="Proteomes" id="UP001165080"/>
    </source>
</evidence>
<sequence length="159" mass="17786">MANVNGQDAMAVTDAENWRIRVSHEQSTAKNFSQEWGFLAKVGTPEHLKAPHARATVKYFANRGEYTLAQKKIPLVGRDAERAVEQEREYLATASLDGGRPKTALQATLFSHSQRLDYIGTHDMSLEPTSRVYGSRHTLEQFGVAQFGLKESRSKQPPN</sequence>
<accession>A0A9W6BN89</accession>
<protein>
    <submittedName>
        <fullName evidence="1">Uncharacterized protein</fullName>
    </submittedName>
</protein>
<comment type="caution">
    <text evidence="1">The sequence shown here is derived from an EMBL/GenBank/DDBJ whole genome shotgun (WGS) entry which is preliminary data.</text>
</comment>
<dbReference type="EMBL" id="BRXU01000011">
    <property type="protein sequence ID" value="GLC54880.1"/>
    <property type="molecule type" value="Genomic_DNA"/>
</dbReference>